<evidence type="ECO:0000256" key="1">
    <source>
        <dbReference type="SAM" id="MobiDB-lite"/>
    </source>
</evidence>
<dbReference type="SUPFAM" id="SSF57701">
    <property type="entry name" value="Zn2/Cys6 DNA-binding domain"/>
    <property type="match status" value="1"/>
</dbReference>
<feature type="region of interest" description="Disordered" evidence="1">
    <location>
        <begin position="1"/>
        <end position="37"/>
    </location>
</feature>
<dbReference type="AlphaFoldDB" id="A0A8H5F6X3"/>
<proteinExistence type="predicted"/>
<dbReference type="EMBL" id="JAACJK010000163">
    <property type="protein sequence ID" value="KAF5325767.1"/>
    <property type="molecule type" value="Genomic_DNA"/>
</dbReference>
<evidence type="ECO:0000313" key="3">
    <source>
        <dbReference type="Proteomes" id="UP000541558"/>
    </source>
</evidence>
<comment type="caution">
    <text evidence="2">The sequence shown here is derived from an EMBL/GenBank/DDBJ whole genome shotgun (WGS) entry which is preliminary data.</text>
</comment>
<feature type="compositionally biased region" description="Polar residues" evidence="1">
    <location>
        <begin position="13"/>
        <end position="24"/>
    </location>
</feature>
<organism evidence="2 3">
    <name type="scientific">Ephemerocybe angulata</name>
    <dbReference type="NCBI Taxonomy" id="980116"/>
    <lineage>
        <taxon>Eukaryota</taxon>
        <taxon>Fungi</taxon>
        <taxon>Dikarya</taxon>
        <taxon>Basidiomycota</taxon>
        <taxon>Agaricomycotina</taxon>
        <taxon>Agaricomycetes</taxon>
        <taxon>Agaricomycetidae</taxon>
        <taxon>Agaricales</taxon>
        <taxon>Agaricineae</taxon>
        <taxon>Psathyrellaceae</taxon>
        <taxon>Ephemerocybe</taxon>
    </lineage>
</organism>
<keyword evidence="3" id="KW-1185">Reference proteome</keyword>
<name>A0A8H5F6X3_9AGAR</name>
<feature type="compositionally biased region" description="Low complexity" evidence="1">
    <location>
        <begin position="25"/>
        <end position="37"/>
    </location>
</feature>
<sequence>MYRLPQRSHMATPPTQEGLNDSVKSSNAITTSSATSPSGCYTCFLRSSQCDGLLPSCTPCMADNTFFCMSFEEARARVAKPPHQQDPGQTLSGNDFSLMTVNSGNMPGLGNGSIRTDYNAAWIQPTNIPATERINELLPKQELTIQPGIHSNFTASSLDTMMHSVRSKGPDTSTQRTSFSDMAMIPSASQYKVTICPQCVRALACERHKAPKRGTVEGGPHAYARTTRDLTQSQLPRQGPYSATARPIARNPIKNGHDRSSPLPWDEFLPSSYLDPNTTTTEVATA</sequence>
<dbReference type="GO" id="GO:0008270">
    <property type="term" value="F:zinc ion binding"/>
    <property type="evidence" value="ECO:0007669"/>
    <property type="project" value="InterPro"/>
</dbReference>
<gene>
    <name evidence="2" type="ORF">D9611_000661</name>
</gene>
<dbReference type="InterPro" id="IPR036864">
    <property type="entry name" value="Zn2-C6_fun-type_DNA-bd_sf"/>
</dbReference>
<evidence type="ECO:0008006" key="4">
    <source>
        <dbReference type="Google" id="ProtNLM"/>
    </source>
</evidence>
<reference evidence="2 3" key="1">
    <citation type="journal article" date="2020" name="ISME J.">
        <title>Uncovering the hidden diversity of litter-decomposition mechanisms in mushroom-forming fungi.</title>
        <authorList>
            <person name="Floudas D."/>
            <person name="Bentzer J."/>
            <person name="Ahren D."/>
            <person name="Johansson T."/>
            <person name="Persson P."/>
            <person name="Tunlid A."/>
        </authorList>
    </citation>
    <scope>NUCLEOTIDE SEQUENCE [LARGE SCALE GENOMIC DNA]</scope>
    <source>
        <strain evidence="2 3">CBS 175.51</strain>
    </source>
</reference>
<accession>A0A8H5F6X3</accession>
<feature type="compositionally biased region" description="Polar residues" evidence="1">
    <location>
        <begin position="274"/>
        <end position="286"/>
    </location>
</feature>
<evidence type="ECO:0000313" key="2">
    <source>
        <dbReference type="EMBL" id="KAF5325767.1"/>
    </source>
</evidence>
<dbReference type="GO" id="GO:0000981">
    <property type="term" value="F:DNA-binding transcription factor activity, RNA polymerase II-specific"/>
    <property type="evidence" value="ECO:0007669"/>
    <property type="project" value="InterPro"/>
</dbReference>
<protein>
    <recommendedName>
        <fullName evidence="4">Zn(2)-C6 fungal-type domain-containing protein</fullName>
    </recommendedName>
</protein>
<dbReference type="Proteomes" id="UP000541558">
    <property type="component" value="Unassembled WGS sequence"/>
</dbReference>
<feature type="region of interest" description="Disordered" evidence="1">
    <location>
        <begin position="231"/>
        <end position="286"/>
    </location>
</feature>